<feature type="region of interest" description="Disordered" evidence="1">
    <location>
        <begin position="16"/>
        <end position="50"/>
    </location>
</feature>
<dbReference type="Proteomes" id="UP000824219">
    <property type="component" value="Linkage Group LG19"/>
</dbReference>
<feature type="compositionally biased region" description="Basic and acidic residues" evidence="1">
    <location>
        <begin position="19"/>
        <end position="33"/>
    </location>
</feature>
<evidence type="ECO:0000256" key="1">
    <source>
        <dbReference type="SAM" id="MobiDB-lite"/>
    </source>
</evidence>
<feature type="compositionally biased region" description="Polar residues" evidence="1">
    <location>
        <begin position="35"/>
        <end position="50"/>
    </location>
</feature>
<dbReference type="AlphaFoldDB" id="A0A9D3SDI4"/>
<reference evidence="2 3" key="1">
    <citation type="submission" date="2021-06" db="EMBL/GenBank/DDBJ databases">
        <title>Chromosome-level genome assembly of the red-tail catfish (Hemibagrus wyckioides).</title>
        <authorList>
            <person name="Shao F."/>
        </authorList>
    </citation>
    <scope>NUCLEOTIDE SEQUENCE [LARGE SCALE GENOMIC DNA]</scope>
    <source>
        <strain evidence="2">EC202008001</strain>
        <tissue evidence="2">Blood</tissue>
    </source>
</reference>
<sequence length="75" mass="8141">MNALLSTVTFVNQFPTKGADSKSRLSPERHIPHNESFQSESDSLSASTPFCKSYKSPGRIGDINVTEQGLLTKGV</sequence>
<evidence type="ECO:0000313" key="2">
    <source>
        <dbReference type="EMBL" id="KAG7320152.1"/>
    </source>
</evidence>
<keyword evidence="3" id="KW-1185">Reference proteome</keyword>
<protein>
    <submittedName>
        <fullName evidence="2">Uncharacterized protein</fullName>
    </submittedName>
</protein>
<organism evidence="2 3">
    <name type="scientific">Hemibagrus wyckioides</name>
    <dbReference type="NCBI Taxonomy" id="337641"/>
    <lineage>
        <taxon>Eukaryota</taxon>
        <taxon>Metazoa</taxon>
        <taxon>Chordata</taxon>
        <taxon>Craniata</taxon>
        <taxon>Vertebrata</taxon>
        <taxon>Euteleostomi</taxon>
        <taxon>Actinopterygii</taxon>
        <taxon>Neopterygii</taxon>
        <taxon>Teleostei</taxon>
        <taxon>Ostariophysi</taxon>
        <taxon>Siluriformes</taxon>
        <taxon>Bagridae</taxon>
        <taxon>Hemibagrus</taxon>
    </lineage>
</organism>
<accession>A0A9D3SDI4</accession>
<proteinExistence type="predicted"/>
<gene>
    <name evidence="2" type="ORF">KOW79_016005</name>
</gene>
<comment type="caution">
    <text evidence="2">The sequence shown here is derived from an EMBL/GenBank/DDBJ whole genome shotgun (WGS) entry which is preliminary data.</text>
</comment>
<name>A0A9D3SDI4_9TELE</name>
<evidence type="ECO:0000313" key="3">
    <source>
        <dbReference type="Proteomes" id="UP000824219"/>
    </source>
</evidence>
<dbReference type="EMBL" id="JAHKSW010000019">
    <property type="protein sequence ID" value="KAG7320152.1"/>
    <property type="molecule type" value="Genomic_DNA"/>
</dbReference>